<feature type="compositionally biased region" description="Low complexity" evidence="12">
    <location>
        <begin position="634"/>
        <end position="660"/>
    </location>
</feature>
<feature type="region of interest" description="Disordered" evidence="12">
    <location>
        <begin position="585"/>
        <end position="673"/>
    </location>
</feature>
<dbReference type="InterPro" id="IPR017970">
    <property type="entry name" value="Homeobox_CS"/>
</dbReference>
<dbReference type="SMART" id="SM00389">
    <property type="entry name" value="HOX"/>
    <property type="match status" value="2"/>
</dbReference>
<dbReference type="PROSITE" id="PS00478">
    <property type="entry name" value="LIM_DOMAIN_1"/>
    <property type="match status" value="3"/>
</dbReference>
<dbReference type="PANTHER" id="PTHR24204">
    <property type="entry name" value="INSULIN GENE ENHANCER PROTEIN"/>
    <property type="match status" value="1"/>
</dbReference>
<comment type="subcellular location">
    <subcellularLocation>
        <location evidence="1 9 11">Nucleus</location>
    </subcellularLocation>
</comment>
<keyword evidence="6 9" id="KW-0238">DNA-binding</keyword>
<dbReference type="GO" id="GO:0005634">
    <property type="term" value="C:nucleus"/>
    <property type="evidence" value="ECO:0007669"/>
    <property type="project" value="UniProtKB-SubCell"/>
</dbReference>
<feature type="compositionally biased region" description="Basic and acidic residues" evidence="12">
    <location>
        <begin position="661"/>
        <end position="671"/>
    </location>
</feature>
<dbReference type="InterPro" id="IPR047169">
    <property type="entry name" value="ISL1/2-like"/>
</dbReference>
<dbReference type="InterPro" id="IPR001781">
    <property type="entry name" value="Znf_LIM"/>
</dbReference>
<feature type="region of interest" description="Disordered" evidence="12">
    <location>
        <begin position="725"/>
        <end position="747"/>
    </location>
</feature>
<protein>
    <submittedName>
        <fullName evidence="15">Uncharacterized protein</fullName>
    </submittedName>
</protein>
<dbReference type="PROSITE" id="PS50023">
    <property type="entry name" value="LIM_DOMAIN_2"/>
    <property type="match status" value="4"/>
</dbReference>
<keyword evidence="4 10" id="KW-0862">Zinc</keyword>
<evidence type="ECO:0000256" key="5">
    <source>
        <dbReference type="ARBA" id="ARBA00023038"/>
    </source>
</evidence>
<dbReference type="GO" id="GO:0045944">
    <property type="term" value="P:positive regulation of transcription by RNA polymerase II"/>
    <property type="evidence" value="ECO:0007669"/>
    <property type="project" value="InterPro"/>
</dbReference>
<keyword evidence="2 10" id="KW-0479">Metal-binding</keyword>
<evidence type="ECO:0000256" key="7">
    <source>
        <dbReference type="ARBA" id="ARBA00023155"/>
    </source>
</evidence>
<feature type="compositionally biased region" description="Acidic residues" evidence="12">
    <location>
        <begin position="879"/>
        <end position="891"/>
    </location>
</feature>
<evidence type="ECO:0000256" key="2">
    <source>
        <dbReference type="ARBA" id="ARBA00022723"/>
    </source>
</evidence>
<feature type="compositionally biased region" description="Polar residues" evidence="12">
    <location>
        <begin position="892"/>
        <end position="901"/>
    </location>
</feature>
<feature type="domain" description="Homeobox" evidence="14">
    <location>
        <begin position="668"/>
        <end position="728"/>
    </location>
</feature>
<dbReference type="GO" id="GO:0048665">
    <property type="term" value="P:neuron fate specification"/>
    <property type="evidence" value="ECO:0007669"/>
    <property type="project" value="InterPro"/>
</dbReference>
<evidence type="ECO:0000256" key="11">
    <source>
        <dbReference type="RuleBase" id="RU000682"/>
    </source>
</evidence>
<sequence>MKNSLKLSHYNTGYQPDYQDTICNDYPETKCSSICTGCNCPIYDRYLLKVAPDLEWHIQCLRCSECGQYLDETATCFVLDGKPLCKSDYIRLFASKCAKCQESFSKNEFYIRTAFYRRYHPDCFRCNHCDRLLVSGDEYYLRKQNQILCQQDFQQLNSSNDSIGTPTTATNNHNVSVYPPSTSSSSPSTTSSLSNQPIGSTISATSNLKSANSLRKDKTTRMRTVLNEKQLLTLRTCYGANPRPDASMKERLVEMTELSPRVIRVWFQNKRCKDKKRTILTKQTQEQQKVLTSMNRGISLVASSPVSNDVNIGLPPASIVQVKYHSSGSWKSFDSYSNGHHLQMQQQNFHDITDFASEDDSTCFGASQYSEERSEISCDGSGTSQQLTLLKREKEKKASEREHIHSQIHTYSQTLNQSKYLERVSINMSIPANTKPIFPECFGCKLSINDPSFLSVTPGIHWHDECLRCRICKQKLDERTTCFMDRYGFPYCKHDYSRRFYYQCFACQKHLLRNDLIQRAKSNVYHADCFRCEACRKCLQAGDEFTLSGDNRILCRNDFDSLTNNNSNETLKALDCPKLTINELTKVNQNNETPLRTNASTPKKKSSRISTNNKIHSSIDDMDSNDERHKSTDDSSSLSPNGSSSQQLNSGTSSNNNNNSAERRPRRDKQQRVRTVLTEKQLHLLKSCYAYNARPDALLKEQLAEMTELSPRVIRVWFQNKRCKDKKKTAAQQSRFPGDPKRHRLDITPMPPLGPNGESFLLGHPMNVLSPCNSQGGGQSTVNGTNNMYEGGSLQPLQSIGSVNTNGPFLNTRDGMMYSLSSSPPSNSDDSYVMGPHGPLQAMSCPSEWIEHHPPQGNDYHATMPMFHPVNINEDELEDQDMMMPVEDDSLDQTNSDFSDG</sequence>
<dbReference type="InterPro" id="IPR001356">
    <property type="entry name" value="HD"/>
</dbReference>
<feature type="DNA-binding region" description="Homeobox" evidence="9">
    <location>
        <begin position="219"/>
        <end position="278"/>
    </location>
</feature>
<keyword evidence="7 9" id="KW-0371">Homeobox</keyword>
<feature type="domain" description="LIM zinc-binding" evidence="13">
    <location>
        <begin position="439"/>
        <end position="502"/>
    </location>
</feature>
<evidence type="ECO:0000256" key="6">
    <source>
        <dbReference type="ARBA" id="ARBA00023125"/>
    </source>
</evidence>
<evidence type="ECO:0000256" key="10">
    <source>
        <dbReference type="PROSITE-ProRule" id="PRU00125"/>
    </source>
</evidence>
<dbReference type="Gene3D" id="1.10.10.60">
    <property type="entry name" value="Homeodomain-like"/>
    <property type="match status" value="2"/>
</dbReference>
<proteinExistence type="predicted"/>
<comment type="caution">
    <text evidence="15">The sequence shown here is derived from an EMBL/GenBank/DDBJ whole genome shotgun (WGS) entry which is preliminary data.</text>
</comment>
<dbReference type="SUPFAM" id="SSF57716">
    <property type="entry name" value="Glucocorticoid receptor-like (DNA-binding domain)"/>
    <property type="match status" value="3"/>
</dbReference>
<feature type="domain" description="LIM zinc-binding" evidence="13">
    <location>
        <begin position="503"/>
        <end position="565"/>
    </location>
</feature>
<dbReference type="InterPro" id="IPR009057">
    <property type="entry name" value="Homeodomain-like_sf"/>
</dbReference>
<evidence type="ECO:0000313" key="16">
    <source>
        <dbReference type="Proteomes" id="UP000663856"/>
    </source>
</evidence>
<evidence type="ECO:0000259" key="13">
    <source>
        <dbReference type="PROSITE" id="PS50023"/>
    </source>
</evidence>
<evidence type="ECO:0000256" key="3">
    <source>
        <dbReference type="ARBA" id="ARBA00022737"/>
    </source>
</evidence>
<evidence type="ECO:0000313" key="15">
    <source>
        <dbReference type="EMBL" id="CAF2103674.1"/>
    </source>
</evidence>
<evidence type="ECO:0000256" key="4">
    <source>
        <dbReference type="ARBA" id="ARBA00022833"/>
    </source>
</evidence>
<dbReference type="GO" id="GO:0000981">
    <property type="term" value="F:DNA-binding transcription factor activity, RNA polymerase II-specific"/>
    <property type="evidence" value="ECO:0007669"/>
    <property type="project" value="InterPro"/>
</dbReference>
<keyword evidence="8 9" id="KW-0539">Nucleus</keyword>
<dbReference type="GO" id="GO:0046872">
    <property type="term" value="F:metal ion binding"/>
    <property type="evidence" value="ECO:0007669"/>
    <property type="project" value="UniProtKB-KW"/>
</dbReference>
<feature type="domain" description="Homeobox" evidence="14">
    <location>
        <begin position="217"/>
        <end position="277"/>
    </location>
</feature>
<feature type="region of interest" description="Disordered" evidence="12">
    <location>
        <begin position="160"/>
        <end position="219"/>
    </location>
</feature>
<keyword evidence="5 10" id="KW-0440">LIM domain</keyword>
<dbReference type="SUPFAM" id="SSF46689">
    <property type="entry name" value="Homeodomain-like"/>
    <property type="match status" value="2"/>
</dbReference>
<feature type="compositionally biased region" description="Polar residues" evidence="12">
    <location>
        <begin position="193"/>
        <end position="213"/>
    </location>
</feature>
<evidence type="ECO:0000256" key="9">
    <source>
        <dbReference type="PROSITE-ProRule" id="PRU00108"/>
    </source>
</evidence>
<dbReference type="PROSITE" id="PS00027">
    <property type="entry name" value="HOMEOBOX_1"/>
    <property type="match status" value="2"/>
</dbReference>
<organism evidence="15 16">
    <name type="scientific">Rotaria magnacalcarata</name>
    <dbReference type="NCBI Taxonomy" id="392030"/>
    <lineage>
        <taxon>Eukaryota</taxon>
        <taxon>Metazoa</taxon>
        <taxon>Spiralia</taxon>
        <taxon>Gnathifera</taxon>
        <taxon>Rotifera</taxon>
        <taxon>Eurotatoria</taxon>
        <taxon>Bdelloidea</taxon>
        <taxon>Philodinida</taxon>
        <taxon>Philodinidae</taxon>
        <taxon>Rotaria</taxon>
    </lineage>
</organism>
<name>A0A816ULT9_9BILA</name>
<evidence type="ECO:0000256" key="1">
    <source>
        <dbReference type="ARBA" id="ARBA00004123"/>
    </source>
</evidence>
<dbReference type="SMART" id="SM00132">
    <property type="entry name" value="LIM"/>
    <property type="match status" value="4"/>
</dbReference>
<feature type="domain" description="LIM zinc-binding" evidence="13">
    <location>
        <begin position="96"/>
        <end position="159"/>
    </location>
</feature>
<feature type="compositionally biased region" description="Polar residues" evidence="12">
    <location>
        <begin position="160"/>
        <end position="175"/>
    </location>
</feature>
<dbReference type="GO" id="GO:0007409">
    <property type="term" value="P:axonogenesis"/>
    <property type="evidence" value="ECO:0007669"/>
    <property type="project" value="TreeGrafter"/>
</dbReference>
<evidence type="ECO:0000256" key="8">
    <source>
        <dbReference type="ARBA" id="ARBA00023242"/>
    </source>
</evidence>
<dbReference type="Proteomes" id="UP000663856">
    <property type="component" value="Unassembled WGS sequence"/>
</dbReference>
<dbReference type="FunFam" id="1.10.10.60:FF:000041">
    <property type="entry name" value="insulin gene enhancer protein ISL-1"/>
    <property type="match status" value="2"/>
</dbReference>
<gene>
    <name evidence="15" type="ORF">WKI299_LOCUS20705</name>
</gene>
<dbReference type="PANTHER" id="PTHR24204:SF8">
    <property type="entry name" value="TAILUP, ISOFORM A"/>
    <property type="match status" value="1"/>
</dbReference>
<keyword evidence="3" id="KW-0677">Repeat</keyword>
<dbReference type="AlphaFoldDB" id="A0A816ULT9"/>
<dbReference type="InterPro" id="IPR047244">
    <property type="entry name" value="ISL1/2-like_LIM1"/>
</dbReference>
<dbReference type="Pfam" id="PF00046">
    <property type="entry name" value="Homeodomain"/>
    <property type="match status" value="2"/>
</dbReference>
<dbReference type="PROSITE" id="PS50071">
    <property type="entry name" value="HOMEOBOX_2"/>
    <property type="match status" value="2"/>
</dbReference>
<feature type="compositionally biased region" description="Polar residues" evidence="12">
    <location>
        <begin position="585"/>
        <end position="601"/>
    </location>
</feature>
<dbReference type="Pfam" id="PF00412">
    <property type="entry name" value="LIM"/>
    <property type="match status" value="4"/>
</dbReference>
<feature type="compositionally biased region" description="Low complexity" evidence="12">
    <location>
        <begin position="179"/>
        <end position="192"/>
    </location>
</feature>
<dbReference type="CDD" id="cd00086">
    <property type="entry name" value="homeodomain"/>
    <property type="match status" value="2"/>
</dbReference>
<dbReference type="Gene3D" id="2.10.110.10">
    <property type="entry name" value="Cysteine Rich Protein"/>
    <property type="match status" value="4"/>
</dbReference>
<reference evidence="15" key="1">
    <citation type="submission" date="2021-02" db="EMBL/GenBank/DDBJ databases">
        <authorList>
            <person name="Nowell W R."/>
        </authorList>
    </citation>
    <scope>NUCLEOTIDE SEQUENCE</scope>
</reference>
<evidence type="ECO:0000259" key="14">
    <source>
        <dbReference type="PROSITE" id="PS50071"/>
    </source>
</evidence>
<dbReference type="CDD" id="cd09366">
    <property type="entry name" value="LIM1_Isl"/>
    <property type="match status" value="1"/>
</dbReference>
<feature type="DNA-binding region" description="Homeobox" evidence="9">
    <location>
        <begin position="670"/>
        <end position="729"/>
    </location>
</feature>
<dbReference type="EMBL" id="CAJNRF010008714">
    <property type="protein sequence ID" value="CAF2103674.1"/>
    <property type="molecule type" value="Genomic_DNA"/>
</dbReference>
<feature type="domain" description="LIM zinc-binding" evidence="13">
    <location>
        <begin position="33"/>
        <end position="95"/>
    </location>
</feature>
<accession>A0A816ULT9</accession>
<evidence type="ECO:0000256" key="12">
    <source>
        <dbReference type="SAM" id="MobiDB-lite"/>
    </source>
</evidence>
<dbReference type="GO" id="GO:0003677">
    <property type="term" value="F:DNA binding"/>
    <property type="evidence" value="ECO:0007669"/>
    <property type="project" value="UniProtKB-UniRule"/>
</dbReference>
<feature type="region of interest" description="Disordered" evidence="12">
    <location>
        <begin position="879"/>
        <end position="901"/>
    </location>
</feature>